<dbReference type="GO" id="GO:0006310">
    <property type="term" value="P:DNA recombination"/>
    <property type="evidence" value="ECO:0007669"/>
    <property type="project" value="UniProtKB-KW"/>
</dbReference>
<keyword evidence="9" id="KW-1185">Reference proteome</keyword>
<dbReference type="InterPro" id="IPR010998">
    <property type="entry name" value="Integrase_recombinase_N"/>
</dbReference>
<evidence type="ECO:0000259" key="7">
    <source>
        <dbReference type="PROSITE" id="PS51900"/>
    </source>
</evidence>
<reference evidence="8 9" key="1">
    <citation type="submission" date="2019-11" db="EMBL/GenBank/DDBJ databases">
        <title>Streptomyces typhae sp. nov., a novel endophytic actinomycete isolated from the root of cattail pollen (Typha angustifolia L.).</title>
        <authorList>
            <person name="Peng C."/>
        </authorList>
    </citation>
    <scope>NUCLEOTIDE SEQUENCE [LARGE SCALE GENOMIC DNA]</scope>
    <source>
        <strain evidence="9">p1417</strain>
    </source>
</reference>
<dbReference type="Proteomes" id="UP000483802">
    <property type="component" value="Unassembled WGS sequence"/>
</dbReference>
<dbReference type="SUPFAM" id="SSF56349">
    <property type="entry name" value="DNA breaking-rejoining enzymes"/>
    <property type="match status" value="1"/>
</dbReference>
<dbReference type="GO" id="GO:0015074">
    <property type="term" value="P:DNA integration"/>
    <property type="evidence" value="ECO:0007669"/>
    <property type="project" value="UniProtKB-KW"/>
</dbReference>
<dbReference type="PROSITE" id="PS51900">
    <property type="entry name" value="CB"/>
    <property type="match status" value="1"/>
</dbReference>
<feature type="compositionally biased region" description="Basic and acidic residues" evidence="5">
    <location>
        <begin position="33"/>
        <end position="43"/>
    </location>
</feature>
<dbReference type="Pfam" id="PF14659">
    <property type="entry name" value="Phage_int_SAM_3"/>
    <property type="match status" value="1"/>
</dbReference>
<dbReference type="InterPro" id="IPR013762">
    <property type="entry name" value="Integrase-like_cat_sf"/>
</dbReference>
<comment type="caution">
    <text evidence="8">The sequence shown here is derived from an EMBL/GenBank/DDBJ whole genome shotgun (WGS) entry which is preliminary data.</text>
</comment>
<evidence type="ECO:0000313" key="9">
    <source>
        <dbReference type="Proteomes" id="UP000483802"/>
    </source>
</evidence>
<dbReference type="InterPro" id="IPR011010">
    <property type="entry name" value="DNA_brk_join_enz"/>
</dbReference>
<protein>
    <submittedName>
        <fullName evidence="8">Tyrosine-type recombinase/integrase</fullName>
    </submittedName>
</protein>
<dbReference type="InterPro" id="IPR004107">
    <property type="entry name" value="Integrase_SAM-like_N"/>
</dbReference>
<dbReference type="InterPro" id="IPR002104">
    <property type="entry name" value="Integrase_catalytic"/>
</dbReference>
<feature type="compositionally biased region" description="Polar residues" evidence="5">
    <location>
        <begin position="10"/>
        <end position="19"/>
    </location>
</feature>
<evidence type="ECO:0000256" key="2">
    <source>
        <dbReference type="ARBA" id="ARBA00023125"/>
    </source>
</evidence>
<evidence type="ECO:0000256" key="5">
    <source>
        <dbReference type="SAM" id="MobiDB-lite"/>
    </source>
</evidence>
<gene>
    <name evidence="8" type="ORF">GPA10_32735</name>
</gene>
<dbReference type="GO" id="GO:0003677">
    <property type="term" value="F:DNA binding"/>
    <property type="evidence" value="ECO:0007669"/>
    <property type="project" value="UniProtKB-UniRule"/>
</dbReference>
<evidence type="ECO:0000256" key="1">
    <source>
        <dbReference type="ARBA" id="ARBA00022908"/>
    </source>
</evidence>
<feature type="domain" description="Core-binding (CB)" evidence="7">
    <location>
        <begin position="75"/>
        <end position="158"/>
    </location>
</feature>
<accession>A0A6L6X692</accession>
<evidence type="ECO:0000256" key="3">
    <source>
        <dbReference type="ARBA" id="ARBA00023172"/>
    </source>
</evidence>
<dbReference type="Gene3D" id="1.10.443.10">
    <property type="entry name" value="Intergrase catalytic core"/>
    <property type="match status" value="1"/>
</dbReference>
<dbReference type="RefSeq" id="WP_343041586.1">
    <property type="nucleotide sequence ID" value="NZ_WPNZ01000023.1"/>
</dbReference>
<keyword evidence="3" id="KW-0233">DNA recombination</keyword>
<dbReference type="InterPro" id="IPR044068">
    <property type="entry name" value="CB"/>
</dbReference>
<keyword evidence="2 4" id="KW-0238">DNA-binding</keyword>
<dbReference type="Gene3D" id="1.10.150.130">
    <property type="match status" value="1"/>
</dbReference>
<evidence type="ECO:0000259" key="6">
    <source>
        <dbReference type="PROSITE" id="PS51898"/>
    </source>
</evidence>
<proteinExistence type="predicted"/>
<dbReference type="AlphaFoldDB" id="A0A6L6X692"/>
<keyword evidence="1" id="KW-0229">DNA integration</keyword>
<dbReference type="PANTHER" id="PTHR30349">
    <property type="entry name" value="PHAGE INTEGRASE-RELATED"/>
    <property type="match status" value="1"/>
</dbReference>
<dbReference type="PANTHER" id="PTHR30349:SF91">
    <property type="entry name" value="INTA PROTEIN"/>
    <property type="match status" value="1"/>
</dbReference>
<organism evidence="8 9">
    <name type="scientific">Streptomyces typhae</name>
    <dbReference type="NCBI Taxonomy" id="2681492"/>
    <lineage>
        <taxon>Bacteria</taxon>
        <taxon>Bacillati</taxon>
        <taxon>Actinomycetota</taxon>
        <taxon>Actinomycetes</taxon>
        <taxon>Kitasatosporales</taxon>
        <taxon>Streptomycetaceae</taxon>
        <taxon>Streptomyces</taxon>
    </lineage>
</organism>
<sequence length="411" mass="46219">MAEDKKRTRQPNGRSSIYQGSDGKWHGRVTVGIRDDGTPDRRHVERKTRAEVTAAVRELERQRDAKTIRKAGRPWTVKTWLTHWVENIAPLAVNENTMVGYGVAVRKHLIPALGAHRLDKLKPEYIENFYGRMVADGRKAGTIHQIHRTFRTALNEAVRRGHLGRNPVQLAKAPRVSEEEVEPYTVEEVQRLLRAANERRNAARWAVALALGLRQGEALGLKWSDVDLERGVLMVRRSRRRPRYAHGCGDRCGKKAGYCPQRQRTNPETADTKSRAGRRAVGLPAQLVDLLRAHQVRQRTERAAASGDWTEEGWLFATPTGRGTSPRTDYDEWKELLKAATVRDGRLHDARHTAATVLLILGVSERAVMGLMGWSTTAMAARYQHMVASVRSDVARQVDGIIWSAGGREGN</sequence>
<name>A0A6L6X692_9ACTN</name>
<feature type="domain" description="Tyr recombinase" evidence="6">
    <location>
        <begin position="179"/>
        <end position="396"/>
    </location>
</feature>
<dbReference type="Pfam" id="PF00589">
    <property type="entry name" value="Phage_integrase"/>
    <property type="match status" value="1"/>
</dbReference>
<feature type="region of interest" description="Disordered" evidence="5">
    <location>
        <begin position="1"/>
        <end position="43"/>
    </location>
</feature>
<dbReference type="EMBL" id="WPNZ01000023">
    <property type="protein sequence ID" value="MVO89394.1"/>
    <property type="molecule type" value="Genomic_DNA"/>
</dbReference>
<dbReference type="InterPro" id="IPR050090">
    <property type="entry name" value="Tyrosine_recombinase_XerCD"/>
</dbReference>
<dbReference type="PROSITE" id="PS51898">
    <property type="entry name" value="TYR_RECOMBINASE"/>
    <property type="match status" value="1"/>
</dbReference>
<evidence type="ECO:0000256" key="4">
    <source>
        <dbReference type="PROSITE-ProRule" id="PRU01248"/>
    </source>
</evidence>
<evidence type="ECO:0000313" key="8">
    <source>
        <dbReference type="EMBL" id="MVO89394.1"/>
    </source>
</evidence>
<dbReference type="CDD" id="cd01189">
    <property type="entry name" value="INT_ICEBs1_C_like"/>
    <property type="match status" value="1"/>
</dbReference>